<dbReference type="InterPro" id="IPR043519">
    <property type="entry name" value="NT_sf"/>
</dbReference>
<dbReference type="OrthoDB" id="68332at2"/>
<dbReference type="SUPFAM" id="SSF81301">
    <property type="entry name" value="Nucleotidyltransferase"/>
    <property type="match status" value="1"/>
</dbReference>
<dbReference type="CDD" id="cd05397">
    <property type="entry name" value="NT_Pol-beta-like"/>
    <property type="match status" value="1"/>
</dbReference>
<evidence type="ECO:0000259" key="1">
    <source>
        <dbReference type="Pfam" id="PF18765"/>
    </source>
</evidence>
<sequence>MQQAALQELVNILANEEEVKAVFVKGSFGRGEDDPYSDIDLYCLVDEQDVTKFLPKRLALLSAYKDVLYSEELIIIAPQLIVVYDNLLHVDLFTVTEKSFKQSDYFRVLYDPKQLLEKYRATQKLTMTDEEYGDQVIDLTWFLFQYQKAAHRRNGVWAAAMLQQVTEPLARMLLHHHNPARAQLGLKRAEQLLPSVIFDELSDVLENVTPEGHFKAAAAILRLLEKERIFLEEHLRGKERKIIYRLYQKLMTDELLINT</sequence>
<evidence type="ECO:0000313" key="3">
    <source>
        <dbReference type="Proteomes" id="UP000198666"/>
    </source>
</evidence>
<dbReference type="EMBL" id="FMZB01000004">
    <property type="protein sequence ID" value="SDC83048.1"/>
    <property type="molecule type" value="Genomic_DNA"/>
</dbReference>
<keyword evidence="2" id="KW-0548">Nucleotidyltransferase</keyword>
<dbReference type="Pfam" id="PF18765">
    <property type="entry name" value="Polbeta"/>
    <property type="match status" value="1"/>
</dbReference>
<dbReference type="AlphaFoldDB" id="A0A1G6PSP1"/>
<reference evidence="3" key="1">
    <citation type="submission" date="2016-10" db="EMBL/GenBank/DDBJ databases">
        <authorList>
            <person name="Varghese N."/>
            <person name="Submissions S."/>
        </authorList>
    </citation>
    <scope>NUCLEOTIDE SEQUENCE [LARGE SCALE GENOMIC DNA]</scope>
    <source>
        <strain evidence="3">DSM 21620</strain>
    </source>
</reference>
<dbReference type="Gene3D" id="3.30.460.10">
    <property type="entry name" value="Beta Polymerase, domain 2"/>
    <property type="match status" value="1"/>
</dbReference>
<evidence type="ECO:0000313" key="2">
    <source>
        <dbReference type="EMBL" id="SDC83048.1"/>
    </source>
</evidence>
<dbReference type="RefSeq" id="WP_093727032.1">
    <property type="nucleotide sequence ID" value="NZ_FMZB01000004.1"/>
</dbReference>
<feature type="domain" description="Polymerase beta nucleotidyltransferase" evidence="1">
    <location>
        <begin position="7"/>
        <end position="67"/>
    </location>
</feature>
<dbReference type="GO" id="GO:0016779">
    <property type="term" value="F:nucleotidyltransferase activity"/>
    <property type="evidence" value="ECO:0007669"/>
    <property type="project" value="UniProtKB-KW"/>
</dbReference>
<keyword evidence="3" id="KW-1185">Reference proteome</keyword>
<name>A0A1G6PSP1_9BACI</name>
<accession>A0A1G6PSP1</accession>
<organism evidence="2 3">
    <name type="scientific">Terribacillus halophilus</name>
    <dbReference type="NCBI Taxonomy" id="361279"/>
    <lineage>
        <taxon>Bacteria</taxon>
        <taxon>Bacillati</taxon>
        <taxon>Bacillota</taxon>
        <taxon>Bacilli</taxon>
        <taxon>Bacillales</taxon>
        <taxon>Bacillaceae</taxon>
        <taxon>Terribacillus</taxon>
    </lineage>
</organism>
<dbReference type="InterPro" id="IPR041633">
    <property type="entry name" value="Polbeta"/>
</dbReference>
<dbReference type="Proteomes" id="UP000198666">
    <property type="component" value="Unassembled WGS sequence"/>
</dbReference>
<proteinExistence type="predicted"/>
<gene>
    <name evidence="2" type="ORF">SAMN05421663_104246</name>
</gene>
<keyword evidence="2" id="KW-0808">Transferase</keyword>
<protein>
    <submittedName>
        <fullName evidence="2">Streptomycin adenylyltransferase</fullName>
    </submittedName>
</protein>